<dbReference type="AlphaFoldDB" id="A0A0R3K1N8"/>
<keyword evidence="6 7" id="KW-0472">Membrane</keyword>
<keyword evidence="5 7" id="KW-1133">Transmembrane helix</keyword>
<feature type="transmembrane region" description="Helical" evidence="7">
    <location>
        <begin position="100"/>
        <end position="123"/>
    </location>
</feature>
<evidence type="ECO:0000256" key="1">
    <source>
        <dbReference type="ARBA" id="ARBA00004651"/>
    </source>
</evidence>
<dbReference type="PANTHER" id="PTHR43163:SF6">
    <property type="entry name" value="DIPEPTIDE TRANSPORT SYSTEM PERMEASE PROTEIN DPPB-RELATED"/>
    <property type="match status" value="1"/>
</dbReference>
<feature type="transmembrane region" description="Helical" evidence="7">
    <location>
        <begin position="12"/>
        <end position="30"/>
    </location>
</feature>
<dbReference type="InterPro" id="IPR045621">
    <property type="entry name" value="BPD_transp_1_N"/>
</dbReference>
<gene>
    <name evidence="9" type="primary">gsiC</name>
    <name evidence="9" type="ORF">ABG79_00654</name>
</gene>
<feature type="domain" description="ABC transmembrane type-1" evidence="8">
    <location>
        <begin position="96"/>
        <end position="307"/>
    </location>
</feature>
<evidence type="ECO:0000313" key="9">
    <source>
        <dbReference type="EMBL" id="KRQ87316.1"/>
    </source>
</evidence>
<evidence type="ECO:0000259" key="8">
    <source>
        <dbReference type="PROSITE" id="PS50928"/>
    </source>
</evidence>
<dbReference type="Pfam" id="PF19300">
    <property type="entry name" value="BPD_transp_1_N"/>
    <property type="match status" value="1"/>
</dbReference>
<protein>
    <submittedName>
        <fullName evidence="9">Glutathione transport system permease protein GsiC</fullName>
    </submittedName>
</protein>
<feature type="transmembrane region" description="Helical" evidence="7">
    <location>
        <begin position="284"/>
        <end position="310"/>
    </location>
</feature>
<organism evidence="9 10">
    <name type="scientific">Caloramator mitchellensis</name>
    <dbReference type="NCBI Taxonomy" id="908809"/>
    <lineage>
        <taxon>Bacteria</taxon>
        <taxon>Bacillati</taxon>
        <taxon>Bacillota</taxon>
        <taxon>Clostridia</taxon>
        <taxon>Eubacteriales</taxon>
        <taxon>Clostridiaceae</taxon>
        <taxon>Caloramator</taxon>
    </lineage>
</organism>
<comment type="caution">
    <text evidence="9">The sequence shown here is derived from an EMBL/GenBank/DDBJ whole genome shotgun (WGS) entry which is preliminary data.</text>
</comment>
<dbReference type="InterPro" id="IPR000515">
    <property type="entry name" value="MetI-like"/>
</dbReference>
<dbReference type="STRING" id="908809.ABG79_00654"/>
<dbReference type="GO" id="GO:0055085">
    <property type="term" value="P:transmembrane transport"/>
    <property type="evidence" value="ECO:0007669"/>
    <property type="project" value="InterPro"/>
</dbReference>
<evidence type="ECO:0000256" key="7">
    <source>
        <dbReference type="RuleBase" id="RU363032"/>
    </source>
</evidence>
<evidence type="ECO:0000256" key="2">
    <source>
        <dbReference type="ARBA" id="ARBA00022448"/>
    </source>
</evidence>
<reference evidence="9 10" key="1">
    <citation type="submission" date="2015-09" db="EMBL/GenBank/DDBJ databases">
        <title>Draft genome sequence of a Caloramator mitchellensis, a moderate thermophile from the Great Artesian Basin of Australia.</title>
        <authorList>
            <person name="Patel B.K."/>
        </authorList>
    </citation>
    <scope>NUCLEOTIDE SEQUENCE [LARGE SCALE GENOMIC DNA]</scope>
    <source>
        <strain evidence="9 10">VF08</strain>
    </source>
</reference>
<dbReference type="Gene3D" id="1.10.3720.10">
    <property type="entry name" value="MetI-like"/>
    <property type="match status" value="1"/>
</dbReference>
<proteinExistence type="inferred from homology"/>
<dbReference type="PROSITE" id="PS50928">
    <property type="entry name" value="ABC_TM1"/>
    <property type="match status" value="1"/>
</dbReference>
<dbReference type="InterPro" id="IPR035906">
    <property type="entry name" value="MetI-like_sf"/>
</dbReference>
<keyword evidence="2 7" id="KW-0813">Transport</keyword>
<feature type="transmembrane region" description="Helical" evidence="7">
    <location>
        <begin position="135"/>
        <end position="160"/>
    </location>
</feature>
<keyword evidence="10" id="KW-1185">Reference proteome</keyword>
<feature type="transmembrane region" description="Helical" evidence="7">
    <location>
        <begin position="238"/>
        <end position="264"/>
    </location>
</feature>
<comment type="subcellular location">
    <subcellularLocation>
        <location evidence="1 7">Cell membrane</location>
        <topology evidence="1 7">Multi-pass membrane protein</topology>
    </subcellularLocation>
</comment>
<dbReference type="GO" id="GO:0005886">
    <property type="term" value="C:plasma membrane"/>
    <property type="evidence" value="ECO:0007669"/>
    <property type="project" value="UniProtKB-SubCell"/>
</dbReference>
<dbReference type="Pfam" id="PF00528">
    <property type="entry name" value="BPD_transp_1"/>
    <property type="match status" value="1"/>
</dbReference>
<feature type="transmembrane region" description="Helical" evidence="7">
    <location>
        <begin position="180"/>
        <end position="198"/>
    </location>
</feature>
<dbReference type="CDD" id="cd06261">
    <property type="entry name" value="TM_PBP2"/>
    <property type="match status" value="1"/>
</dbReference>
<evidence type="ECO:0000256" key="4">
    <source>
        <dbReference type="ARBA" id="ARBA00022692"/>
    </source>
</evidence>
<dbReference type="OrthoDB" id="9773221at2"/>
<accession>A0A0R3K1N8</accession>
<evidence type="ECO:0000313" key="10">
    <source>
        <dbReference type="Proteomes" id="UP000052015"/>
    </source>
</evidence>
<evidence type="ECO:0000256" key="3">
    <source>
        <dbReference type="ARBA" id="ARBA00022475"/>
    </source>
</evidence>
<name>A0A0R3K1N8_CALMK</name>
<dbReference type="SUPFAM" id="SSF161098">
    <property type="entry name" value="MetI-like"/>
    <property type="match status" value="1"/>
</dbReference>
<dbReference type="PANTHER" id="PTHR43163">
    <property type="entry name" value="DIPEPTIDE TRANSPORT SYSTEM PERMEASE PROTEIN DPPB-RELATED"/>
    <property type="match status" value="1"/>
</dbReference>
<evidence type="ECO:0000256" key="5">
    <source>
        <dbReference type="ARBA" id="ARBA00022989"/>
    </source>
</evidence>
<dbReference type="Proteomes" id="UP000052015">
    <property type="component" value="Unassembled WGS sequence"/>
</dbReference>
<dbReference type="EMBL" id="LKHP01000003">
    <property type="protein sequence ID" value="KRQ87316.1"/>
    <property type="molecule type" value="Genomic_DNA"/>
</dbReference>
<evidence type="ECO:0000256" key="6">
    <source>
        <dbReference type="ARBA" id="ARBA00023136"/>
    </source>
</evidence>
<dbReference type="RefSeq" id="WP_057977081.1">
    <property type="nucleotide sequence ID" value="NZ_LKHP01000003.1"/>
</dbReference>
<keyword evidence="4 7" id="KW-0812">Transmembrane</keyword>
<keyword evidence="3" id="KW-1003">Cell membrane</keyword>
<sequence length="316" mass="35249">MFKFIIKRILHAIPLLLIISVISFFIIQLAPGSPVNMFINPEVASPIDVEMVKKNLGLDKPIYVQYLIWLKNVLKGDFGTSFLHSRPVMELIMERLPNTLILALVATIISFLIAIPSGIISAIKRNSAYDYAFSTLSFIGVSLPSFWFGLMLILLFSLKLRLLPSGGMRSNFDEFVLSDRLVHLILPSAVLAMGSMASKMRYMRSSMLEVINQDYIRTARSKGLSERIVIYKHALRNALLPIITMLGLIIPGLFSGAVITETIFSWPGLGRLAVEATFMRDYPVIMGVTMFSSALVVIGSLIADILYAIVDPRIKY</sequence>
<dbReference type="PATRIC" id="fig|908809.3.peg.659"/>
<comment type="similarity">
    <text evidence="7">Belongs to the binding-protein-dependent transport system permease family.</text>
</comment>